<evidence type="ECO:0000313" key="1">
    <source>
        <dbReference type="EMBL" id="OGC24954.1"/>
    </source>
</evidence>
<sequence length="229" mass="26450">MLNPIPAANRYFLKSLKFQLSGFFMPRKDVDLLKGQLSDILRAFRKLQTDLSPKSIEKTIACDGEKRALLGQLRPKLEKLNPKIFKSLPLTDCATLFIILDKMSQYYYAVMLVDSMRDNLNSLEGEVNRIFLKYYLNGYAKYLPDNGRSLDLIRNQIDRFLENKKSGTDAGALYSMFAALPIHEKIYFLKTASSRQRELMVDAMRKPKKQLNAMRLENPLLFDKSDAVY</sequence>
<gene>
    <name evidence="1" type="ORF">A2310_03645</name>
</gene>
<dbReference type="EMBL" id="MEUB01000005">
    <property type="protein sequence ID" value="OGC24954.1"/>
    <property type="molecule type" value="Genomic_DNA"/>
</dbReference>
<dbReference type="STRING" id="1802579.A2310_03645"/>
<protein>
    <submittedName>
        <fullName evidence="1">Uncharacterized protein</fullName>
    </submittedName>
</protein>
<dbReference type="Proteomes" id="UP000178417">
    <property type="component" value="Unassembled WGS sequence"/>
</dbReference>
<evidence type="ECO:0000313" key="2">
    <source>
        <dbReference type="Proteomes" id="UP000178417"/>
    </source>
</evidence>
<accession>A0A1F4SWY2</accession>
<proteinExistence type="predicted"/>
<name>A0A1F4SWY2_UNCSA</name>
<dbReference type="AlphaFoldDB" id="A0A1F4SWY2"/>
<comment type="caution">
    <text evidence="1">The sequence shown here is derived from an EMBL/GenBank/DDBJ whole genome shotgun (WGS) entry which is preliminary data.</text>
</comment>
<organism evidence="1 2">
    <name type="scientific">candidate division WOR-1 bacterium RIFOXYB2_FULL_37_13</name>
    <dbReference type="NCBI Taxonomy" id="1802579"/>
    <lineage>
        <taxon>Bacteria</taxon>
        <taxon>Bacillati</taxon>
        <taxon>Saganbacteria</taxon>
    </lineage>
</organism>
<reference evidence="1 2" key="1">
    <citation type="journal article" date="2016" name="Nat. Commun.">
        <title>Thousands of microbial genomes shed light on interconnected biogeochemical processes in an aquifer system.</title>
        <authorList>
            <person name="Anantharaman K."/>
            <person name="Brown C.T."/>
            <person name="Hug L.A."/>
            <person name="Sharon I."/>
            <person name="Castelle C.J."/>
            <person name="Probst A.J."/>
            <person name="Thomas B.C."/>
            <person name="Singh A."/>
            <person name="Wilkins M.J."/>
            <person name="Karaoz U."/>
            <person name="Brodie E.L."/>
            <person name="Williams K.H."/>
            <person name="Hubbard S.S."/>
            <person name="Banfield J.F."/>
        </authorList>
    </citation>
    <scope>NUCLEOTIDE SEQUENCE [LARGE SCALE GENOMIC DNA]</scope>
</reference>